<dbReference type="EMBL" id="JAGGKI010000002">
    <property type="protein sequence ID" value="MBP1891844.1"/>
    <property type="molecule type" value="Genomic_DNA"/>
</dbReference>
<keyword evidence="3" id="KW-1185">Reference proteome</keyword>
<feature type="region of interest" description="Disordered" evidence="1">
    <location>
        <begin position="1"/>
        <end position="52"/>
    </location>
</feature>
<gene>
    <name evidence="2" type="ORF">J2Z18_000916</name>
</gene>
<protein>
    <submittedName>
        <fullName evidence="2">Uncharacterized protein</fullName>
    </submittedName>
</protein>
<name>A0ABS4F6F5_9BACL</name>
<evidence type="ECO:0000313" key="3">
    <source>
        <dbReference type="Proteomes" id="UP000706926"/>
    </source>
</evidence>
<accession>A0ABS4F6F5</accession>
<dbReference type="GeneID" id="95402955"/>
<proteinExistence type="predicted"/>
<sequence length="91" mass="9889">MVAEFGQPTHPSLHDISPANNLPDPASSLCPARPANKLAKPRLSNRTSGSSKQAILKRVSYNDCLAWAKHQACRVRQAKPCPTRAGLVLEF</sequence>
<evidence type="ECO:0000313" key="2">
    <source>
        <dbReference type="EMBL" id="MBP1891844.1"/>
    </source>
</evidence>
<dbReference type="Proteomes" id="UP000706926">
    <property type="component" value="Unassembled WGS sequence"/>
</dbReference>
<dbReference type="RefSeq" id="WP_138919332.1">
    <property type="nucleotide sequence ID" value="NZ_BOSA01000001.1"/>
</dbReference>
<evidence type="ECO:0000256" key="1">
    <source>
        <dbReference type="SAM" id="MobiDB-lite"/>
    </source>
</evidence>
<reference evidence="2 3" key="1">
    <citation type="submission" date="2021-03" db="EMBL/GenBank/DDBJ databases">
        <title>Genomic Encyclopedia of Type Strains, Phase IV (KMG-IV): sequencing the most valuable type-strain genomes for metagenomic binning, comparative biology and taxonomic classification.</title>
        <authorList>
            <person name="Goeker M."/>
        </authorList>
    </citation>
    <scope>NUCLEOTIDE SEQUENCE [LARGE SCALE GENOMIC DNA]</scope>
    <source>
        <strain evidence="2 3">DSM 15596</strain>
    </source>
</reference>
<organism evidence="2 3">
    <name type="scientific">Paenibacillus lactis</name>
    <dbReference type="NCBI Taxonomy" id="228574"/>
    <lineage>
        <taxon>Bacteria</taxon>
        <taxon>Bacillati</taxon>
        <taxon>Bacillota</taxon>
        <taxon>Bacilli</taxon>
        <taxon>Bacillales</taxon>
        <taxon>Paenibacillaceae</taxon>
        <taxon>Paenibacillus</taxon>
    </lineage>
</organism>
<comment type="caution">
    <text evidence="2">The sequence shown here is derived from an EMBL/GenBank/DDBJ whole genome shotgun (WGS) entry which is preliminary data.</text>
</comment>